<dbReference type="GO" id="GO:0008270">
    <property type="term" value="F:zinc ion binding"/>
    <property type="evidence" value="ECO:0007669"/>
    <property type="project" value="InterPro"/>
</dbReference>
<dbReference type="RefSeq" id="WP_092089329.1">
    <property type="nucleotide sequence ID" value="NZ_FMZW01000051.1"/>
</dbReference>
<dbReference type="Proteomes" id="UP000199245">
    <property type="component" value="Unassembled WGS sequence"/>
</dbReference>
<reference evidence="2 3" key="1">
    <citation type="submission" date="2016-10" db="EMBL/GenBank/DDBJ databases">
        <authorList>
            <person name="de Groot N.N."/>
        </authorList>
    </citation>
    <scope>NUCLEOTIDE SEQUENCE [LARGE SCALE GENOMIC DNA]</scope>
    <source>
        <strain evidence="2 3">R5</strain>
    </source>
</reference>
<protein>
    <submittedName>
        <fullName evidence="2">Methionine synthase (B12-independent)</fullName>
    </submittedName>
</protein>
<evidence type="ECO:0000313" key="2">
    <source>
        <dbReference type="EMBL" id="SDF31631.1"/>
    </source>
</evidence>
<accession>A0A1G7K3R2</accession>
<evidence type="ECO:0000313" key="3">
    <source>
        <dbReference type="Proteomes" id="UP000199245"/>
    </source>
</evidence>
<proteinExistence type="predicted"/>
<dbReference type="PANTHER" id="PTHR43844">
    <property type="entry name" value="METHIONINE SYNTHASE"/>
    <property type="match status" value="1"/>
</dbReference>
<dbReference type="InterPro" id="IPR038071">
    <property type="entry name" value="UROD/MetE-like_sf"/>
</dbReference>
<dbReference type="InterPro" id="IPR002629">
    <property type="entry name" value="Met_Synth_C/arc"/>
</dbReference>
<feature type="domain" description="Cobalamin-independent methionine synthase MetE C-terminal/archaeal" evidence="1">
    <location>
        <begin position="8"/>
        <end position="344"/>
    </location>
</feature>
<dbReference type="EMBL" id="FMZW01000051">
    <property type="protein sequence ID" value="SDF31631.1"/>
    <property type="molecule type" value="Genomic_DNA"/>
</dbReference>
<dbReference type="GO" id="GO:0003871">
    <property type="term" value="F:5-methyltetrahydropteroyltriglutamate-homocysteine S-methyltransferase activity"/>
    <property type="evidence" value="ECO:0007669"/>
    <property type="project" value="InterPro"/>
</dbReference>
<dbReference type="GO" id="GO:0009086">
    <property type="term" value="P:methionine biosynthetic process"/>
    <property type="evidence" value="ECO:0007669"/>
    <property type="project" value="InterPro"/>
</dbReference>
<dbReference type="PANTHER" id="PTHR43844:SF2">
    <property type="entry name" value="SYNTHASE, VITAMIN-B12 INDEPENDENT, PUTATIVE (AFU_ORTHOLOGUE AFUA_3G12060)-RELATED"/>
    <property type="match status" value="1"/>
</dbReference>
<gene>
    <name evidence="2" type="ORF">SAMN05216337_105120</name>
</gene>
<organism evidence="2 3">
    <name type="scientific">Bradyrhizobium brasilense</name>
    <dbReference type="NCBI Taxonomy" id="1419277"/>
    <lineage>
        <taxon>Bacteria</taxon>
        <taxon>Pseudomonadati</taxon>
        <taxon>Pseudomonadota</taxon>
        <taxon>Alphaproteobacteria</taxon>
        <taxon>Hyphomicrobiales</taxon>
        <taxon>Nitrobacteraceae</taxon>
        <taxon>Bradyrhizobium</taxon>
    </lineage>
</organism>
<dbReference type="AlphaFoldDB" id="A0A1G7K3R2"/>
<evidence type="ECO:0000259" key="1">
    <source>
        <dbReference type="Pfam" id="PF01717"/>
    </source>
</evidence>
<dbReference type="Pfam" id="PF01717">
    <property type="entry name" value="Meth_synt_2"/>
    <property type="match status" value="1"/>
</dbReference>
<dbReference type="Gene3D" id="3.20.20.210">
    <property type="match status" value="1"/>
</dbReference>
<dbReference type="SUPFAM" id="SSF51726">
    <property type="entry name" value="UROD/MetE-like"/>
    <property type="match status" value="1"/>
</dbReference>
<sequence length="354" mass="39506">MLLYPRYTTTVVGAHSVPRWYEALDRLVVLGQLTESDLADAQLRATQAAILDQEIAGIDVITGGEMHRRRHNRHAPINAMLNHFWQKIPSLQGETRPKPITKYDPNVFHPAAVCRGPIPDNLDLGLVDEFKVVSSLASKPVKVTMTGPHLLSAVAFDEYYNDISRMIGDYGKLLRHNLKRLAEAGCKHIQIDEPYFTPVTDDEVRSAVDAINLAIEDLPDDVHVMVHICQGNYAVGPDYDGQIGHRYFDQGRYKADLVCKIECDGYLIEHDMTPHYESCLGNRQLAVGAIDVQSPNIETPEQVVERIKVHKWLAPEQTMITSTCGFNHLPRHIAFGKLQAMTEAKAILNGAGSV</sequence>
<name>A0A1G7K3R2_9BRAD</name>